<gene>
    <name evidence="1" type="ORF">DHETER_LOCUS13693</name>
</gene>
<dbReference type="EMBL" id="CAJVPU010038583">
    <property type="protein sequence ID" value="CAG8735167.1"/>
    <property type="molecule type" value="Genomic_DNA"/>
</dbReference>
<dbReference type="Proteomes" id="UP000789702">
    <property type="component" value="Unassembled WGS sequence"/>
</dbReference>
<feature type="non-terminal residue" evidence="1">
    <location>
        <position position="1"/>
    </location>
</feature>
<proteinExistence type="predicted"/>
<evidence type="ECO:0000313" key="2">
    <source>
        <dbReference type="Proteomes" id="UP000789702"/>
    </source>
</evidence>
<feature type="non-terminal residue" evidence="1">
    <location>
        <position position="232"/>
    </location>
</feature>
<evidence type="ECO:0000313" key="1">
    <source>
        <dbReference type="EMBL" id="CAG8735167.1"/>
    </source>
</evidence>
<sequence>AVLKRRNVPLRTMTQPQTPPHTVDKNGVIPTLPINAQENTESQDTSFTSNQNMDVETNAKAQSASIIAKAWRNHRTRREKQGKVLSPESRDKLHADKKACLHLLDDGSCPVWLKWEELLNAVESQMHRKDSKMAFAVDVVERIGKGSSSVKDHMWLVLDTEHWLEICDNKHRYGANLKIYHDYWLKTSTPESFFIWLDEGEGKNLDLKARPRCKLESEKVKYLSKIERADFE</sequence>
<protein>
    <submittedName>
        <fullName evidence="1">4945_t:CDS:1</fullName>
    </submittedName>
</protein>
<name>A0ACA9Q5M7_9GLOM</name>
<reference evidence="1" key="1">
    <citation type="submission" date="2021-06" db="EMBL/GenBank/DDBJ databases">
        <authorList>
            <person name="Kallberg Y."/>
            <person name="Tangrot J."/>
            <person name="Rosling A."/>
        </authorList>
    </citation>
    <scope>NUCLEOTIDE SEQUENCE</scope>
    <source>
        <strain evidence="1">IL203A</strain>
    </source>
</reference>
<accession>A0ACA9Q5M7</accession>
<comment type="caution">
    <text evidence="1">The sequence shown here is derived from an EMBL/GenBank/DDBJ whole genome shotgun (WGS) entry which is preliminary data.</text>
</comment>
<keyword evidence="2" id="KW-1185">Reference proteome</keyword>
<organism evidence="1 2">
    <name type="scientific">Dentiscutata heterogama</name>
    <dbReference type="NCBI Taxonomy" id="1316150"/>
    <lineage>
        <taxon>Eukaryota</taxon>
        <taxon>Fungi</taxon>
        <taxon>Fungi incertae sedis</taxon>
        <taxon>Mucoromycota</taxon>
        <taxon>Glomeromycotina</taxon>
        <taxon>Glomeromycetes</taxon>
        <taxon>Diversisporales</taxon>
        <taxon>Gigasporaceae</taxon>
        <taxon>Dentiscutata</taxon>
    </lineage>
</organism>